<dbReference type="OrthoDB" id="2266637at2759"/>
<comment type="caution">
    <text evidence="2">The sequence shown here is derived from an EMBL/GenBank/DDBJ whole genome shotgun (WGS) entry which is preliminary data.</text>
</comment>
<evidence type="ECO:0000259" key="1">
    <source>
        <dbReference type="Pfam" id="PF13358"/>
    </source>
</evidence>
<accession>A0A9P7C5Y7</accession>
<dbReference type="InterPro" id="IPR036397">
    <property type="entry name" value="RNaseH_sf"/>
</dbReference>
<dbReference type="AlphaFoldDB" id="A0A9P7C5Y7"/>
<dbReference type="Pfam" id="PF13358">
    <property type="entry name" value="DDE_3"/>
    <property type="match status" value="1"/>
</dbReference>
<name>A0A9P7C5Y7_RHIOR</name>
<sequence>MDNAPIHKQIEDVLNERNRDYKCVFLPPYSPELSPIEQSRALVKRKVRREKLQATEILQYKIVGAANEVPIEHLRNMIQHSKKLI</sequence>
<protein>
    <recommendedName>
        <fullName evidence="1">Tc1-like transposase DDE domain-containing protein</fullName>
    </recommendedName>
</protein>
<proteinExistence type="predicted"/>
<dbReference type="EMBL" id="JAANIT010002144">
    <property type="protein sequence ID" value="KAG1537370.1"/>
    <property type="molecule type" value="Genomic_DNA"/>
</dbReference>
<evidence type="ECO:0000313" key="2">
    <source>
        <dbReference type="EMBL" id="KAG1537370.1"/>
    </source>
</evidence>
<dbReference type="Proteomes" id="UP000717996">
    <property type="component" value="Unassembled WGS sequence"/>
</dbReference>
<gene>
    <name evidence="2" type="ORF">G6F51_010412</name>
</gene>
<reference evidence="2" key="1">
    <citation type="journal article" date="2020" name="Microb. Genom.">
        <title>Genetic diversity of clinical and environmental Mucorales isolates obtained from an investigation of mucormycosis cases among solid organ transplant recipients.</title>
        <authorList>
            <person name="Nguyen M.H."/>
            <person name="Kaul D."/>
            <person name="Muto C."/>
            <person name="Cheng S.J."/>
            <person name="Richter R.A."/>
            <person name="Bruno V.M."/>
            <person name="Liu G."/>
            <person name="Beyhan S."/>
            <person name="Sundermann A.J."/>
            <person name="Mounaud S."/>
            <person name="Pasculle A.W."/>
            <person name="Nierman W.C."/>
            <person name="Driscoll E."/>
            <person name="Cumbie R."/>
            <person name="Clancy C.J."/>
            <person name="Dupont C.L."/>
        </authorList>
    </citation>
    <scope>NUCLEOTIDE SEQUENCE</scope>
    <source>
        <strain evidence="2">GL16</strain>
    </source>
</reference>
<dbReference type="Gene3D" id="3.30.420.10">
    <property type="entry name" value="Ribonuclease H-like superfamily/Ribonuclease H"/>
    <property type="match status" value="1"/>
</dbReference>
<evidence type="ECO:0000313" key="3">
    <source>
        <dbReference type="Proteomes" id="UP000717996"/>
    </source>
</evidence>
<organism evidence="2 3">
    <name type="scientific">Rhizopus oryzae</name>
    <name type="common">Mucormycosis agent</name>
    <name type="synonym">Rhizopus arrhizus var. delemar</name>
    <dbReference type="NCBI Taxonomy" id="64495"/>
    <lineage>
        <taxon>Eukaryota</taxon>
        <taxon>Fungi</taxon>
        <taxon>Fungi incertae sedis</taxon>
        <taxon>Mucoromycota</taxon>
        <taxon>Mucoromycotina</taxon>
        <taxon>Mucoromycetes</taxon>
        <taxon>Mucorales</taxon>
        <taxon>Mucorineae</taxon>
        <taxon>Rhizopodaceae</taxon>
        <taxon>Rhizopus</taxon>
    </lineage>
</organism>
<dbReference type="GO" id="GO:0003676">
    <property type="term" value="F:nucleic acid binding"/>
    <property type="evidence" value="ECO:0007669"/>
    <property type="project" value="InterPro"/>
</dbReference>
<feature type="domain" description="Tc1-like transposase DDE" evidence="1">
    <location>
        <begin position="1"/>
        <end position="54"/>
    </location>
</feature>
<dbReference type="InterPro" id="IPR038717">
    <property type="entry name" value="Tc1-like_DDE_dom"/>
</dbReference>